<evidence type="ECO:0000256" key="1">
    <source>
        <dbReference type="SAM" id="MobiDB-lite"/>
    </source>
</evidence>
<evidence type="ECO:0000313" key="3">
    <source>
        <dbReference type="Proteomes" id="UP001642360"/>
    </source>
</evidence>
<sequence>MMTRVVVRDKEALGITKDSQLQGGIVEQRLCEVRVRSIAVQTPPSTRGIIVLADIIVELKPSQIDLKPRTTNEPTTYNKMPIDQKNPKPNLELLDPSRKQTHETDPIDSKPKAANNPIAQNLSQNQKEDKHPTQFSQINQILDLCMAKVFHKMSLKRTTQGGSNEGKAFET</sequence>
<organism evidence="2 3">
    <name type="scientific">Ilex paraguariensis</name>
    <name type="common">yerba mate</name>
    <dbReference type="NCBI Taxonomy" id="185542"/>
    <lineage>
        <taxon>Eukaryota</taxon>
        <taxon>Viridiplantae</taxon>
        <taxon>Streptophyta</taxon>
        <taxon>Embryophyta</taxon>
        <taxon>Tracheophyta</taxon>
        <taxon>Spermatophyta</taxon>
        <taxon>Magnoliopsida</taxon>
        <taxon>eudicotyledons</taxon>
        <taxon>Gunneridae</taxon>
        <taxon>Pentapetalae</taxon>
        <taxon>asterids</taxon>
        <taxon>campanulids</taxon>
        <taxon>Aquifoliales</taxon>
        <taxon>Aquifoliaceae</taxon>
        <taxon>Ilex</taxon>
    </lineage>
</organism>
<evidence type="ECO:0000313" key="2">
    <source>
        <dbReference type="EMBL" id="CAK9162629.1"/>
    </source>
</evidence>
<name>A0ABC8SZL1_9AQUA</name>
<keyword evidence="3" id="KW-1185">Reference proteome</keyword>
<comment type="caution">
    <text evidence="2">The sequence shown here is derived from an EMBL/GenBank/DDBJ whole genome shotgun (WGS) entry which is preliminary data.</text>
</comment>
<protein>
    <submittedName>
        <fullName evidence="2">Uncharacterized protein</fullName>
    </submittedName>
</protein>
<gene>
    <name evidence="2" type="ORF">ILEXP_LOCUS31510</name>
</gene>
<feature type="compositionally biased region" description="Polar residues" evidence="1">
    <location>
        <begin position="69"/>
        <end position="78"/>
    </location>
</feature>
<dbReference type="EMBL" id="CAUOFW020003923">
    <property type="protein sequence ID" value="CAK9162629.1"/>
    <property type="molecule type" value="Genomic_DNA"/>
</dbReference>
<reference evidence="2 3" key="1">
    <citation type="submission" date="2024-02" db="EMBL/GenBank/DDBJ databases">
        <authorList>
            <person name="Vignale AGUSTIN F."/>
            <person name="Sosa J E."/>
            <person name="Modenutti C."/>
        </authorList>
    </citation>
    <scope>NUCLEOTIDE SEQUENCE [LARGE SCALE GENOMIC DNA]</scope>
</reference>
<feature type="compositionally biased region" description="Basic and acidic residues" evidence="1">
    <location>
        <begin position="95"/>
        <end position="111"/>
    </location>
</feature>
<dbReference type="AlphaFoldDB" id="A0ABC8SZL1"/>
<proteinExistence type="predicted"/>
<accession>A0ABC8SZL1</accession>
<feature type="region of interest" description="Disordered" evidence="1">
    <location>
        <begin position="66"/>
        <end position="116"/>
    </location>
</feature>
<dbReference type="Proteomes" id="UP001642360">
    <property type="component" value="Unassembled WGS sequence"/>
</dbReference>